<dbReference type="PANTHER" id="PTHR42718">
    <property type="entry name" value="MAJOR FACILITATOR SUPERFAMILY MULTIDRUG TRANSPORTER MFSC"/>
    <property type="match status" value="1"/>
</dbReference>
<dbReference type="AlphaFoldDB" id="A0A2X0M1K0"/>
<keyword evidence="4 7" id="KW-1133">Transmembrane helix</keyword>
<dbReference type="SUPFAM" id="SSF103473">
    <property type="entry name" value="MFS general substrate transporter"/>
    <property type="match status" value="1"/>
</dbReference>
<keyword evidence="9" id="KW-1185">Reference proteome</keyword>
<proteinExistence type="predicted"/>
<organism evidence="8 9">
    <name type="scientific">Microbotryum silenes-dioicae</name>
    <dbReference type="NCBI Taxonomy" id="796604"/>
    <lineage>
        <taxon>Eukaryota</taxon>
        <taxon>Fungi</taxon>
        <taxon>Dikarya</taxon>
        <taxon>Basidiomycota</taxon>
        <taxon>Pucciniomycotina</taxon>
        <taxon>Microbotryomycetes</taxon>
        <taxon>Microbotryales</taxon>
        <taxon>Microbotryaceae</taxon>
        <taxon>Microbotryum</taxon>
    </lineage>
</organism>
<gene>
    <name evidence="8" type="primary">BQ5605_C003g02438</name>
    <name evidence="8" type="ORF">BQ5605_C003G02438</name>
</gene>
<reference evidence="8 9" key="1">
    <citation type="submission" date="2016-11" db="EMBL/GenBank/DDBJ databases">
        <authorList>
            <person name="Jaros S."/>
            <person name="Januszkiewicz K."/>
            <person name="Wedrychowicz H."/>
        </authorList>
    </citation>
    <scope>NUCLEOTIDE SEQUENCE [LARGE SCALE GENOMIC DNA]</scope>
</reference>
<keyword evidence="2" id="KW-0813">Transport</keyword>
<sequence length="372" mass="39860">MPHEGDERLFESVDKSDGRNVEREQVDDPRSDIRVGVHRASPWGNTSIRRCLQSSLCSVECRAPEEREIAVDGNRIASPSHALTSAHSRDPAGPLVLSPAQAERESSGLGRVRASVCSQAPIDGEASREIECCRPRKRSGLTPLQATCPGVRSQMIVAVLASRIESESQTRPSCLYRAFQFPAMILGVLGADFIFACSIFYVSKVAGPGQQSLATGLFNLSTQLGTAIGLAIATIVQTKVVDKKVANVIVSTSSSAPPFCCGGGAEGGILDVCGFFVRGFGGRGTVLEGYWEGRDEDEEGYGGGGIGTECVHNHHGIVLLGHAFWPRGQGIWTSIGADDTELSYVSGRNGLEHQLFLGELHKLFDHQRQALL</sequence>
<dbReference type="InterPro" id="IPR036259">
    <property type="entry name" value="MFS_trans_sf"/>
</dbReference>
<evidence type="ECO:0000256" key="6">
    <source>
        <dbReference type="SAM" id="MobiDB-lite"/>
    </source>
</evidence>
<keyword evidence="3 7" id="KW-0812">Transmembrane</keyword>
<keyword evidence="5 7" id="KW-0472">Membrane</keyword>
<dbReference type="PANTHER" id="PTHR42718:SF9">
    <property type="entry name" value="MAJOR FACILITATOR SUPERFAMILY MULTIDRUG TRANSPORTER MFSC"/>
    <property type="match status" value="1"/>
</dbReference>
<protein>
    <submittedName>
        <fullName evidence="8">BQ5605_C003g02438 protein</fullName>
    </submittedName>
</protein>
<feature type="transmembrane region" description="Helical" evidence="7">
    <location>
        <begin position="213"/>
        <end position="236"/>
    </location>
</feature>
<comment type="subcellular location">
    <subcellularLocation>
        <location evidence="1">Membrane</location>
        <topology evidence="1">Multi-pass membrane protein</topology>
    </subcellularLocation>
</comment>
<evidence type="ECO:0000256" key="1">
    <source>
        <dbReference type="ARBA" id="ARBA00004141"/>
    </source>
</evidence>
<evidence type="ECO:0000256" key="5">
    <source>
        <dbReference type="ARBA" id="ARBA00023136"/>
    </source>
</evidence>
<evidence type="ECO:0000256" key="2">
    <source>
        <dbReference type="ARBA" id="ARBA00022448"/>
    </source>
</evidence>
<evidence type="ECO:0000256" key="3">
    <source>
        <dbReference type="ARBA" id="ARBA00022692"/>
    </source>
</evidence>
<feature type="transmembrane region" description="Helical" evidence="7">
    <location>
        <begin position="181"/>
        <end position="201"/>
    </location>
</feature>
<evidence type="ECO:0000256" key="4">
    <source>
        <dbReference type="ARBA" id="ARBA00022989"/>
    </source>
</evidence>
<dbReference type="EMBL" id="FQNC01000042">
    <property type="protein sequence ID" value="SGY40896.1"/>
    <property type="molecule type" value="Genomic_DNA"/>
</dbReference>
<name>A0A2X0M1K0_9BASI</name>
<dbReference type="Proteomes" id="UP000249464">
    <property type="component" value="Unassembled WGS sequence"/>
</dbReference>
<evidence type="ECO:0000313" key="8">
    <source>
        <dbReference type="EMBL" id="SGY40896.1"/>
    </source>
</evidence>
<evidence type="ECO:0000256" key="7">
    <source>
        <dbReference type="SAM" id="Phobius"/>
    </source>
</evidence>
<evidence type="ECO:0000313" key="9">
    <source>
        <dbReference type="Proteomes" id="UP000249464"/>
    </source>
</evidence>
<accession>A0A2X0M1K0</accession>
<dbReference type="GO" id="GO:0016020">
    <property type="term" value="C:membrane"/>
    <property type="evidence" value="ECO:0007669"/>
    <property type="project" value="UniProtKB-SubCell"/>
</dbReference>
<feature type="region of interest" description="Disordered" evidence="6">
    <location>
        <begin position="1"/>
        <end position="32"/>
    </location>
</feature>